<dbReference type="InterPro" id="IPR051474">
    <property type="entry name" value="Anti-sigma-K/W_factor"/>
</dbReference>
<sequence>MTGLSADDEDLAIDYALGLCDGGDETSANTLMALNRAFALSVNDWREKLTDIDLSAAPQPLPADSWAMIARRLEPRTLPRQATGRTTQRLRTLWGELAFWRPAALALSFIVMVATLALLFVAKPGPSLIAVLETPEGRPGAIVTISGKNNLVLVPLQTITPDENRTLEVWTLQSRDRGPVSIGRMASAQRLMLDPSRIGPAAEGHLFEITLEPAGGSPTGRPTGPVLMKGLARMAL</sequence>
<dbReference type="PANTHER" id="PTHR37461">
    <property type="entry name" value="ANTI-SIGMA-K FACTOR RSKA"/>
    <property type="match status" value="1"/>
</dbReference>
<dbReference type="PANTHER" id="PTHR37461:SF1">
    <property type="entry name" value="ANTI-SIGMA-K FACTOR RSKA"/>
    <property type="match status" value="1"/>
</dbReference>
<evidence type="ECO:0000256" key="1">
    <source>
        <dbReference type="SAM" id="Phobius"/>
    </source>
</evidence>
<dbReference type="STRING" id="1827387.A4S15_02940"/>
<comment type="caution">
    <text evidence="3">The sequence shown here is derived from an EMBL/GenBank/DDBJ whole genome shotgun (WGS) entry which is preliminary data.</text>
</comment>
<organism evidence="3 4">
    <name type="scientific">Candidatus Raskinella chloraquaticus</name>
    <dbReference type="NCBI Taxonomy" id="1951219"/>
    <lineage>
        <taxon>Bacteria</taxon>
        <taxon>Pseudomonadati</taxon>
        <taxon>Pseudomonadota</taxon>
        <taxon>Alphaproteobacteria</taxon>
        <taxon>Hyphomicrobiales</taxon>
        <taxon>Phreatobacteraceae</taxon>
        <taxon>Candidatus Raskinella</taxon>
    </lineage>
</organism>
<protein>
    <recommendedName>
        <fullName evidence="2">Anti-sigma K factor RskA C-terminal domain-containing protein</fullName>
    </recommendedName>
</protein>
<dbReference type="GO" id="GO:0016989">
    <property type="term" value="F:sigma factor antagonist activity"/>
    <property type="evidence" value="ECO:0007669"/>
    <property type="project" value="TreeGrafter"/>
</dbReference>
<dbReference type="AlphaFoldDB" id="A0A1W9HQJ9"/>
<proteinExistence type="predicted"/>
<accession>A0A1W9HQJ9</accession>
<keyword evidence="1" id="KW-0472">Membrane</keyword>
<feature type="transmembrane region" description="Helical" evidence="1">
    <location>
        <begin position="99"/>
        <end position="122"/>
    </location>
</feature>
<dbReference type="EMBL" id="LWDL01000031">
    <property type="protein sequence ID" value="OQW49683.1"/>
    <property type="molecule type" value="Genomic_DNA"/>
</dbReference>
<name>A0A1W9HQJ9_9HYPH</name>
<dbReference type="Proteomes" id="UP000192872">
    <property type="component" value="Unassembled WGS sequence"/>
</dbReference>
<feature type="domain" description="Anti-sigma K factor RskA C-terminal" evidence="2">
    <location>
        <begin position="115"/>
        <end position="226"/>
    </location>
</feature>
<dbReference type="RefSeq" id="WP_376799901.1">
    <property type="nucleotide sequence ID" value="NZ_DBNB01000008.1"/>
</dbReference>
<dbReference type="InterPro" id="IPR018764">
    <property type="entry name" value="RskA_C"/>
</dbReference>
<gene>
    <name evidence="3" type="ORF">A4S15_02940</name>
</gene>
<keyword evidence="1" id="KW-1133">Transmembrane helix</keyword>
<dbReference type="GO" id="GO:0005886">
    <property type="term" value="C:plasma membrane"/>
    <property type="evidence" value="ECO:0007669"/>
    <property type="project" value="InterPro"/>
</dbReference>
<evidence type="ECO:0000259" key="2">
    <source>
        <dbReference type="Pfam" id="PF10099"/>
    </source>
</evidence>
<reference evidence="3 4" key="1">
    <citation type="journal article" date="2017" name="Water Res.">
        <title>Comammox in drinking water systems.</title>
        <authorList>
            <person name="Wang Y."/>
            <person name="Ma L."/>
            <person name="Mao Y."/>
            <person name="Jiang X."/>
            <person name="Xia Y."/>
            <person name="Yu K."/>
            <person name="Li B."/>
            <person name="Zhang T."/>
        </authorList>
    </citation>
    <scope>NUCLEOTIDE SEQUENCE [LARGE SCALE GENOMIC DNA]</scope>
    <source>
        <strain evidence="3">SG_bin8</strain>
    </source>
</reference>
<dbReference type="Pfam" id="PF10099">
    <property type="entry name" value="RskA_C"/>
    <property type="match status" value="1"/>
</dbReference>
<evidence type="ECO:0000313" key="3">
    <source>
        <dbReference type="EMBL" id="OQW49683.1"/>
    </source>
</evidence>
<keyword evidence="1" id="KW-0812">Transmembrane</keyword>
<evidence type="ECO:0000313" key="4">
    <source>
        <dbReference type="Proteomes" id="UP000192872"/>
    </source>
</evidence>
<dbReference type="GO" id="GO:0006417">
    <property type="term" value="P:regulation of translation"/>
    <property type="evidence" value="ECO:0007669"/>
    <property type="project" value="TreeGrafter"/>
</dbReference>